<evidence type="ECO:0000256" key="4">
    <source>
        <dbReference type="ARBA" id="ARBA00022722"/>
    </source>
</evidence>
<keyword evidence="10" id="KW-1185">Reference proteome</keyword>
<dbReference type="CDD" id="cd01647">
    <property type="entry name" value="RT_LTR"/>
    <property type="match status" value="1"/>
</dbReference>
<proteinExistence type="predicted"/>
<evidence type="ECO:0000313" key="9">
    <source>
        <dbReference type="EMBL" id="CAH2088533.1"/>
    </source>
</evidence>
<sequence length="435" mass="49118">MDSFVDLGSECSMIKRSQLPKLGTIRINIDDLPVLRGFGNSVVHSLGKINAEVEIDGVKANLELLVVPDDVMEVSLMIGQTFTEQHHVMIQKTGEHFDILYNSFDDITKSNKIRIINRKCSEITSLSILEVYTEPQYKGELYIVGGLRNDTNSAYFIPEGLFQFDDDGNGQIIINNLSSKPLSLTSNILITRGSIANQEIDYKVLHVSESKDQRMNPITATDLNISGDLDQTTVNELLILLNKYRHCFAFSLSELGHSSICEMSIDLHSSEPVVYRPYRLAMKEKEVVREMMNELLENDIVRPSVSPFASPIVLVRKKSGEYRLCIDYRALNKNTVRENYPMPLIDDQIDALAGNEFFTALDMASGYYQISIKEQDRHKTAFVTPEGHYEFNRMPFGLANAPATFQRMMHQVLGGLRHMEAMAYLGPISPTPNLH</sequence>
<evidence type="ECO:0000256" key="2">
    <source>
        <dbReference type="ARBA" id="ARBA00022679"/>
    </source>
</evidence>
<name>A0AAU9TRL8_EUPED</name>
<dbReference type="InterPro" id="IPR053134">
    <property type="entry name" value="RNA-dir_DNA_polymerase"/>
</dbReference>
<dbReference type="AlphaFoldDB" id="A0AAU9TRL8"/>
<dbReference type="GO" id="GO:0003964">
    <property type="term" value="F:RNA-directed DNA polymerase activity"/>
    <property type="evidence" value="ECO:0007669"/>
    <property type="project" value="UniProtKB-KW"/>
</dbReference>
<dbReference type="InterPro" id="IPR021109">
    <property type="entry name" value="Peptidase_aspartic_dom_sf"/>
</dbReference>
<evidence type="ECO:0000256" key="6">
    <source>
        <dbReference type="ARBA" id="ARBA00022801"/>
    </source>
</evidence>
<feature type="domain" description="Reverse transcriptase" evidence="8">
    <location>
        <begin position="296"/>
        <end position="435"/>
    </location>
</feature>
<dbReference type="PROSITE" id="PS50878">
    <property type="entry name" value="RT_POL"/>
    <property type="match status" value="1"/>
</dbReference>
<dbReference type="PANTHER" id="PTHR24559">
    <property type="entry name" value="TRANSPOSON TY3-I GAG-POL POLYPROTEIN"/>
    <property type="match status" value="1"/>
</dbReference>
<dbReference type="FunFam" id="3.10.10.10:FF:000007">
    <property type="entry name" value="Retrovirus-related Pol polyprotein from transposon 17.6-like Protein"/>
    <property type="match status" value="1"/>
</dbReference>
<dbReference type="GO" id="GO:0004519">
    <property type="term" value="F:endonuclease activity"/>
    <property type="evidence" value="ECO:0007669"/>
    <property type="project" value="UniProtKB-KW"/>
</dbReference>
<dbReference type="Gene3D" id="2.40.70.10">
    <property type="entry name" value="Acid Proteases"/>
    <property type="match status" value="1"/>
</dbReference>
<dbReference type="GO" id="GO:0008233">
    <property type="term" value="F:peptidase activity"/>
    <property type="evidence" value="ECO:0007669"/>
    <property type="project" value="UniProtKB-KW"/>
</dbReference>
<evidence type="ECO:0000259" key="8">
    <source>
        <dbReference type="PROSITE" id="PS50878"/>
    </source>
</evidence>
<keyword evidence="7" id="KW-0695">RNA-directed DNA polymerase</keyword>
<dbReference type="SUPFAM" id="SSF56672">
    <property type="entry name" value="DNA/RNA polymerases"/>
    <property type="match status" value="1"/>
</dbReference>
<evidence type="ECO:0000256" key="1">
    <source>
        <dbReference type="ARBA" id="ARBA00022670"/>
    </source>
</evidence>
<dbReference type="GO" id="GO:0006508">
    <property type="term" value="P:proteolysis"/>
    <property type="evidence" value="ECO:0007669"/>
    <property type="project" value="UniProtKB-KW"/>
</dbReference>
<reference evidence="9" key="1">
    <citation type="submission" date="2022-03" db="EMBL/GenBank/DDBJ databases">
        <authorList>
            <person name="Tunstrom K."/>
        </authorList>
    </citation>
    <scope>NUCLEOTIDE SEQUENCE</scope>
</reference>
<keyword evidence="4" id="KW-0540">Nuclease</keyword>
<evidence type="ECO:0000256" key="5">
    <source>
        <dbReference type="ARBA" id="ARBA00022759"/>
    </source>
</evidence>
<dbReference type="EMBL" id="CAKOGL010000007">
    <property type="protein sequence ID" value="CAH2088533.1"/>
    <property type="molecule type" value="Genomic_DNA"/>
</dbReference>
<dbReference type="Pfam" id="PF00078">
    <property type="entry name" value="RVT_1"/>
    <property type="match status" value="1"/>
</dbReference>
<gene>
    <name evidence="9" type="ORF">EEDITHA_LOCUS4685</name>
</gene>
<keyword evidence="6" id="KW-0378">Hydrolase</keyword>
<accession>A0AAU9TRL8</accession>
<dbReference type="InterPro" id="IPR000477">
    <property type="entry name" value="RT_dom"/>
</dbReference>
<organism evidence="9 10">
    <name type="scientific">Euphydryas editha</name>
    <name type="common">Edith's checkerspot</name>
    <dbReference type="NCBI Taxonomy" id="104508"/>
    <lineage>
        <taxon>Eukaryota</taxon>
        <taxon>Metazoa</taxon>
        <taxon>Ecdysozoa</taxon>
        <taxon>Arthropoda</taxon>
        <taxon>Hexapoda</taxon>
        <taxon>Insecta</taxon>
        <taxon>Pterygota</taxon>
        <taxon>Neoptera</taxon>
        <taxon>Endopterygota</taxon>
        <taxon>Lepidoptera</taxon>
        <taxon>Glossata</taxon>
        <taxon>Ditrysia</taxon>
        <taxon>Papilionoidea</taxon>
        <taxon>Nymphalidae</taxon>
        <taxon>Nymphalinae</taxon>
        <taxon>Euphydryas</taxon>
    </lineage>
</organism>
<keyword evidence="3" id="KW-0548">Nucleotidyltransferase</keyword>
<keyword evidence="1" id="KW-0645">Protease</keyword>
<evidence type="ECO:0000256" key="3">
    <source>
        <dbReference type="ARBA" id="ARBA00022695"/>
    </source>
</evidence>
<dbReference type="PANTHER" id="PTHR24559:SF444">
    <property type="entry name" value="REVERSE TRANSCRIPTASE DOMAIN-CONTAINING PROTEIN"/>
    <property type="match status" value="1"/>
</dbReference>
<protein>
    <recommendedName>
        <fullName evidence="8">Reverse transcriptase domain-containing protein</fullName>
    </recommendedName>
</protein>
<evidence type="ECO:0000256" key="7">
    <source>
        <dbReference type="ARBA" id="ARBA00022918"/>
    </source>
</evidence>
<keyword evidence="5" id="KW-0255">Endonuclease</keyword>
<comment type="caution">
    <text evidence="9">The sequence shown here is derived from an EMBL/GenBank/DDBJ whole genome shotgun (WGS) entry which is preliminary data.</text>
</comment>
<evidence type="ECO:0000313" key="10">
    <source>
        <dbReference type="Proteomes" id="UP001153954"/>
    </source>
</evidence>
<dbReference type="Proteomes" id="UP001153954">
    <property type="component" value="Unassembled WGS sequence"/>
</dbReference>
<dbReference type="Gene3D" id="3.10.10.10">
    <property type="entry name" value="HIV Type 1 Reverse Transcriptase, subunit A, domain 1"/>
    <property type="match status" value="1"/>
</dbReference>
<dbReference type="InterPro" id="IPR043502">
    <property type="entry name" value="DNA/RNA_pol_sf"/>
</dbReference>
<keyword evidence="2" id="KW-0808">Transferase</keyword>